<gene>
    <name evidence="1" type="ORF">M5K25_024445</name>
</gene>
<evidence type="ECO:0000313" key="1">
    <source>
        <dbReference type="EMBL" id="KAL0905989.1"/>
    </source>
</evidence>
<keyword evidence="2" id="KW-1185">Reference proteome</keyword>
<evidence type="ECO:0000313" key="2">
    <source>
        <dbReference type="Proteomes" id="UP001552299"/>
    </source>
</evidence>
<proteinExistence type="predicted"/>
<dbReference type="EMBL" id="JANQDX010000018">
    <property type="protein sequence ID" value="KAL0905989.1"/>
    <property type="molecule type" value="Genomic_DNA"/>
</dbReference>
<protein>
    <submittedName>
        <fullName evidence="1">Uncharacterized protein</fullName>
    </submittedName>
</protein>
<dbReference type="Proteomes" id="UP001552299">
    <property type="component" value="Unassembled WGS sequence"/>
</dbReference>
<name>A0ABD0U1Y1_DENTH</name>
<comment type="caution">
    <text evidence="1">The sequence shown here is derived from an EMBL/GenBank/DDBJ whole genome shotgun (WGS) entry which is preliminary data.</text>
</comment>
<dbReference type="AlphaFoldDB" id="A0ABD0U1Y1"/>
<accession>A0ABD0U1Y1</accession>
<sequence>MAACRICRKASILTAKRAALPNTPPNLSKLSDDLANARLEINICMKACGLQSFSVPGSSPESLIARIMRLCSSRAIAASLSACCCDCMVRACYFPFDKWKMSNEKAYSARPPPPGPDGVEAPCLSQGGVLIRPETLNENVPTTSFIASVSQVSIRWMVLLLRRPGEILDGFQEVSSGDRMDGVANLVMEVPDPLQDCFDLFHLHLPFHQTSDLGLGFPIPSGRSRNRECGFAGAEI</sequence>
<reference evidence="1 2" key="1">
    <citation type="journal article" date="2024" name="Plant Biotechnol. J.">
        <title>Dendrobium thyrsiflorum genome and its molecular insights into genes involved in important horticultural traits.</title>
        <authorList>
            <person name="Chen B."/>
            <person name="Wang J.Y."/>
            <person name="Zheng P.J."/>
            <person name="Li K.L."/>
            <person name="Liang Y.M."/>
            <person name="Chen X.F."/>
            <person name="Zhang C."/>
            <person name="Zhao X."/>
            <person name="He X."/>
            <person name="Zhang G.Q."/>
            <person name="Liu Z.J."/>
            <person name="Xu Q."/>
        </authorList>
    </citation>
    <scope>NUCLEOTIDE SEQUENCE [LARGE SCALE GENOMIC DNA]</scope>
    <source>
        <strain evidence="1">GZMU011</strain>
    </source>
</reference>
<organism evidence="1 2">
    <name type="scientific">Dendrobium thyrsiflorum</name>
    <name type="common">Pinecone-like raceme dendrobium</name>
    <name type="synonym">Orchid</name>
    <dbReference type="NCBI Taxonomy" id="117978"/>
    <lineage>
        <taxon>Eukaryota</taxon>
        <taxon>Viridiplantae</taxon>
        <taxon>Streptophyta</taxon>
        <taxon>Embryophyta</taxon>
        <taxon>Tracheophyta</taxon>
        <taxon>Spermatophyta</taxon>
        <taxon>Magnoliopsida</taxon>
        <taxon>Liliopsida</taxon>
        <taxon>Asparagales</taxon>
        <taxon>Orchidaceae</taxon>
        <taxon>Epidendroideae</taxon>
        <taxon>Malaxideae</taxon>
        <taxon>Dendrobiinae</taxon>
        <taxon>Dendrobium</taxon>
    </lineage>
</organism>